<dbReference type="HAMAP" id="MF_02065">
    <property type="entry name" value="MltG"/>
    <property type="match status" value="1"/>
</dbReference>
<comment type="subcellular location">
    <subcellularLocation>
        <location evidence="7">Cell membrane</location>
        <topology evidence="7">Single-pass membrane protein</topology>
    </subcellularLocation>
</comment>
<organism evidence="8">
    <name type="scientific">candidate division WOR-3 bacterium</name>
    <dbReference type="NCBI Taxonomy" id="2052148"/>
    <lineage>
        <taxon>Bacteria</taxon>
        <taxon>Bacteria division WOR-3</taxon>
    </lineage>
</organism>
<accession>A0A7V4FEY3</accession>
<dbReference type="EC" id="4.2.2.29" evidence="7"/>
<dbReference type="EMBL" id="DTBX01000018">
    <property type="protein sequence ID" value="HGQ54935.1"/>
    <property type="molecule type" value="Genomic_DNA"/>
</dbReference>
<sequence>MKKKSEKIEKISLIFLTFLFIFFHQFFIKEKVSEKINIFIPKNLSLKEIGDLLKEKGIIKRRWLFSLYTKIFFKEKSLKYGYYQLPKNFSEFKILLLLLKKYSIPVFVTIPEGLTIKEIAEILEKKGVCPKEEFLQYTTSPDVLKKYNIFFPTAEGFLFPDSYEFFTNSSPEVIFDRMCRRFWQIYLDLKRRYKTNLSDSTIIILASIVEREAKVDYERPIIASVFLNRLKKGMRLESCATIEYLLKERKKILSREDLKINSPYNTYRYKGLPPTPICNPSKKSLEAVLNPKKTDYYYFFTKNGITHIFSKTYSEHLNKIKH</sequence>
<reference evidence="8" key="1">
    <citation type="journal article" date="2020" name="mSystems">
        <title>Genome- and Community-Level Interaction Insights into Carbon Utilization and Element Cycling Functions of Hydrothermarchaeota in Hydrothermal Sediment.</title>
        <authorList>
            <person name="Zhou Z."/>
            <person name="Liu Y."/>
            <person name="Xu W."/>
            <person name="Pan J."/>
            <person name="Luo Z.H."/>
            <person name="Li M."/>
        </authorList>
    </citation>
    <scope>NUCLEOTIDE SEQUENCE [LARGE SCALE GENOMIC DNA]</scope>
    <source>
        <strain evidence="8">SpSt-655</strain>
    </source>
</reference>
<dbReference type="GO" id="GO:0009252">
    <property type="term" value="P:peptidoglycan biosynthetic process"/>
    <property type="evidence" value="ECO:0007669"/>
    <property type="project" value="UniProtKB-UniRule"/>
</dbReference>
<evidence type="ECO:0000256" key="7">
    <source>
        <dbReference type="HAMAP-Rule" id="MF_02065"/>
    </source>
</evidence>
<protein>
    <recommendedName>
        <fullName evidence="7">Endolytic murein transglycosylase</fullName>
        <ecNumber evidence="7">4.2.2.29</ecNumber>
    </recommendedName>
    <alternativeName>
        <fullName evidence="7">Peptidoglycan lytic transglycosylase</fullName>
    </alternativeName>
    <alternativeName>
        <fullName evidence="7">Peptidoglycan polymerization terminase</fullName>
    </alternativeName>
</protein>
<keyword evidence="5 7" id="KW-0456">Lyase</keyword>
<keyword evidence="6 7" id="KW-0961">Cell wall biogenesis/degradation</keyword>
<keyword evidence="3 7" id="KW-1133">Transmembrane helix</keyword>
<dbReference type="InterPro" id="IPR003770">
    <property type="entry name" value="MLTG-like"/>
</dbReference>
<comment type="caution">
    <text evidence="8">The sequence shown here is derived from an EMBL/GenBank/DDBJ whole genome shotgun (WGS) entry which is preliminary data.</text>
</comment>
<evidence type="ECO:0000313" key="8">
    <source>
        <dbReference type="EMBL" id="HGQ54935.1"/>
    </source>
</evidence>
<dbReference type="Pfam" id="PF02618">
    <property type="entry name" value="YceG"/>
    <property type="match status" value="1"/>
</dbReference>
<dbReference type="AlphaFoldDB" id="A0A7V4FEY3"/>
<dbReference type="PANTHER" id="PTHR30518">
    <property type="entry name" value="ENDOLYTIC MUREIN TRANSGLYCOSYLASE"/>
    <property type="match status" value="1"/>
</dbReference>
<keyword evidence="4 7" id="KW-0472">Membrane</keyword>
<evidence type="ECO:0000256" key="6">
    <source>
        <dbReference type="ARBA" id="ARBA00023316"/>
    </source>
</evidence>
<dbReference type="GO" id="GO:0071555">
    <property type="term" value="P:cell wall organization"/>
    <property type="evidence" value="ECO:0007669"/>
    <property type="project" value="UniProtKB-KW"/>
</dbReference>
<gene>
    <name evidence="7 8" type="primary">mltG</name>
    <name evidence="8" type="ORF">ENU28_00545</name>
</gene>
<evidence type="ECO:0000256" key="5">
    <source>
        <dbReference type="ARBA" id="ARBA00023239"/>
    </source>
</evidence>
<proteinExistence type="inferred from homology"/>
<keyword evidence="2 7" id="KW-0812">Transmembrane</keyword>
<evidence type="ECO:0000256" key="4">
    <source>
        <dbReference type="ARBA" id="ARBA00023136"/>
    </source>
</evidence>
<dbReference type="CDD" id="cd08010">
    <property type="entry name" value="MltG_like"/>
    <property type="match status" value="1"/>
</dbReference>
<dbReference type="GO" id="GO:0008932">
    <property type="term" value="F:lytic endotransglycosylase activity"/>
    <property type="evidence" value="ECO:0007669"/>
    <property type="project" value="UniProtKB-UniRule"/>
</dbReference>
<feature type="transmembrane region" description="Helical" evidence="7">
    <location>
        <begin position="12"/>
        <end position="28"/>
    </location>
</feature>
<dbReference type="GO" id="GO:0005886">
    <property type="term" value="C:plasma membrane"/>
    <property type="evidence" value="ECO:0007669"/>
    <property type="project" value="UniProtKB-SubCell"/>
</dbReference>
<dbReference type="Gene3D" id="3.30.1490.480">
    <property type="entry name" value="Endolytic murein transglycosylase"/>
    <property type="match status" value="2"/>
</dbReference>
<dbReference type="NCBIfam" id="TIGR00247">
    <property type="entry name" value="endolytic transglycosylase MltG"/>
    <property type="match status" value="1"/>
</dbReference>
<evidence type="ECO:0000256" key="2">
    <source>
        <dbReference type="ARBA" id="ARBA00022692"/>
    </source>
</evidence>
<evidence type="ECO:0000256" key="1">
    <source>
        <dbReference type="ARBA" id="ARBA00022475"/>
    </source>
</evidence>
<comment type="function">
    <text evidence="7">Functions as a peptidoglycan terminase that cleaves nascent peptidoglycan strands endolytically to terminate their elongation.</text>
</comment>
<dbReference type="PANTHER" id="PTHR30518:SF2">
    <property type="entry name" value="ENDOLYTIC MUREIN TRANSGLYCOSYLASE"/>
    <property type="match status" value="1"/>
</dbReference>
<feature type="site" description="Important for catalytic activity" evidence="7">
    <location>
        <position position="212"/>
    </location>
</feature>
<name>A0A7V4FEY3_UNCW3</name>
<keyword evidence="1 7" id="KW-1003">Cell membrane</keyword>
<evidence type="ECO:0000256" key="3">
    <source>
        <dbReference type="ARBA" id="ARBA00022989"/>
    </source>
</evidence>
<comment type="similarity">
    <text evidence="7">Belongs to the transglycosylase MltG family.</text>
</comment>
<comment type="catalytic activity">
    <reaction evidence="7">
        <text>a peptidoglycan chain = a peptidoglycan chain with N-acetyl-1,6-anhydromuramyl-[peptide] at the reducing end + a peptidoglycan chain with N-acetylglucosamine at the non-reducing end.</text>
        <dbReference type="EC" id="4.2.2.29"/>
    </reaction>
</comment>